<feature type="transmembrane region" description="Helical" evidence="2">
    <location>
        <begin position="276"/>
        <end position="296"/>
    </location>
</feature>
<feature type="transmembrane region" description="Helical" evidence="2">
    <location>
        <begin position="57"/>
        <end position="79"/>
    </location>
</feature>
<reference evidence="3 4" key="1">
    <citation type="submission" date="2020-07" db="EMBL/GenBank/DDBJ databases">
        <title>Sequencing the genomes of 1000 actinobacteria strains.</title>
        <authorList>
            <person name="Klenk H.-P."/>
        </authorList>
    </citation>
    <scope>NUCLEOTIDE SEQUENCE [LARGE SCALE GENOMIC DNA]</scope>
    <source>
        <strain evidence="3 4">DSM 44442</strain>
    </source>
</reference>
<evidence type="ECO:0000313" key="3">
    <source>
        <dbReference type="EMBL" id="NYJ36620.1"/>
    </source>
</evidence>
<evidence type="ECO:0000256" key="2">
    <source>
        <dbReference type="SAM" id="Phobius"/>
    </source>
</evidence>
<feature type="transmembrane region" description="Helical" evidence="2">
    <location>
        <begin position="186"/>
        <end position="205"/>
    </location>
</feature>
<keyword evidence="4" id="KW-1185">Reference proteome</keyword>
<feature type="transmembrane region" description="Helical" evidence="2">
    <location>
        <begin position="211"/>
        <end position="229"/>
    </location>
</feature>
<dbReference type="EMBL" id="JACCFS010000001">
    <property type="protein sequence ID" value="NYJ36620.1"/>
    <property type="molecule type" value="Genomic_DNA"/>
</dbReference>
<dbReference type="RefSeq" id="WP_179826641.1">
    <property type="nucleotide sequence ID" value="NZ_JACCFS010000001.1"/>
</dbReference>
<protein>
    <submittedName>
        <fullName evidence="3">Uncharacterized protein</fullName>
    </submittedName>
</protein>
<accession>A0A7Z0EQW8</accession>
<organism evidence="3 4">
    <name type="scientific">Nocardiopsis aegyptia</name>
    <dbReference type="NCBI Taxonomy" id="220378"/>
    <lineage>
        <taxon>Bacteria</taxon>
        <taxon>Bacillati</taxon>
        <taxon>Actinomycetota</taxon>
        <taxon>Actinomycetes</taxon>
        <taxon>Streptosporangiales</taxon>
        <taxon>Nocardiopsidaceae</taxon>
        <taxon>Nocardiopsis</taxon>
    </lineage>
</organism>
<feature type="transmembrane region" description="Helical" evidence="2">
    <location>
        <begin position="302"/>
        <end position="328"/>
    </location>
</feature>
<dbReference type="Proteomes" id="UP000572051">
    <property type="component" value="Unassembled WGS sequence"/>
</dbReference>
<evidence type="ECO:0000313" key="4">
    <source>
        <dbReference type="Proteomes" id="UP000572051"/>
    </source>
</evidence>
<dbReference type="AlphaFoldDB" id="A0A7Z0EQW8"/>
<proteinExistence type="predicted"/>
<gene>
    <name evidence="3" type="ORF">HNR10_004501</name>
</gene>
<keyword evidence="2" id="KW-0812">Transmembrane</keyword>
<keyword evidence="2" id="KW-1133">Transmembrane helix</keyword>
<feature type="region of interest" description="Disordered" evidence="1">
    <location>
        <begin position="1"/>
        <end position="20"/>
    </location>
</feature>
<evidence type="ECO:0000256" key="1">
    <source>
        <dbReference type="SAM" id="MobiDB-lite"/>
    </source>
</evidence>
<keyword evidence="2" id="KW-0472">Membrane</keyword>
<comment type="caution">
    <text evidence="3">The sequence shown here is derived from an EMBL/GenBank/DDBJ whole genome shotgun (WGS) entry which is preliminary data.</text>
</comment>
<feature type="transmembrane region" description="Helical" evidence="2">
    <location>
        <begin position="91"/>
        <end position="109"/>
    </location>
</feature>
<name>A0A7Z0EQW8_9ACTN</name>
<sequence length="426" mass="45621">MIPRRRSAARPGRREAELPPFPQDVALPATFGAWYDIAAAHLGVAERRDSSWRRLPAGLSAMLLVMVGLMFASEPVVVLLGHGGEGRRADVGSLVLGVVIAGGTLGWWFRYRRAWVRARRLREAWSYALRDPRVLALPVRPAPERGPDPEVRHHFRAREHPALPDHTGVRGVGGVDGLLDFLRVALIHPLGLAAGVVLLAAALDSDRPEDLATALAGAVPVCLFTASALGRAAQRHGRSVVLNAVENDDRRRWTGWRVLHRLDRPVDPGARWRRRLPGLVAASVAGVAACAAAIASDPSQGRVWGLTIAAVAGSCLVVYGTFLVRAVASRPGGPGIRIEVLVDDVPPLGPTTVDPGRAVLVFSGGRGDARIGGVEVSATALISGEKRVLASRRHWLVLADDSQVAFRCADVTRLRKRAQEAGLTVL</sequence>